<evidence type="ECO:0000313" key="2">
    <source>
        <dbReference type="Proteomes" id="UP001319874"/>
    </source>
</evidence>
<proteinExistence type="predicted"/>
<keyword evidence="2" id="KW-1185">Reference proteome</keyword>
<accession>A0ABM7U193</accession>
<name>A0ABM7U193_9BURK</name>
<organism evidence="1 2">
    <name type="scientific">Paraburkholderia terrae</name>
    <dbReference type="NCBI Taxonomy" id="311230"/>
    <lineage>
        <taxon>Bacteria</taxon>
        <taxon>Pseudomonadati</taxon>
        <taxon>Pseudomonadota</taxon>
        <taxon>Betaproteobacteria</taxon>
        <taxon>Burkholderiales</taxon>
        <taxon>Burkholderiaceae</taxon>
        <taxon>Paraburkholderia</taxon>
    </lineage>
</organism>
<reference evidence="1 2" key="1">
    <citation type="journal article" date="2022" name="Front. Microbiol.">
        <title>Identification and characterization of a novel class of self-sufficient cytochrome P450 hydroxylase involved in cyclohexanecarboxylate degradation in Paraburkholderia terrae strain KU-64.</title>
        <authorList>
            <person name="Yamamoto T."/>
            <person name="Hasegawa Y."/>
            <person name="Iwaki H."/>
        </authorList>
    </citation>
    <scope>NUCLEOTIDE SEQUENCE [LARGE SCALE GENOMIC DNA]</scope>
    <source>
        <strain evidence="1 2">KU-64</strain>
    </source>
</reference>
<gene>
    <name evidence="1" type="ORF">PTKU64_87960</name>
</gene>
<sequence length="84" mass="9669">MLLLLIAGASLRRTATIFALGYHTVRRWRRWLETKHENLSFHLRSRFASIGRTADFAAFWLACLQLMPLCEAMAWLDHDGVAVP</sequence>
<evidence type="ECO:0000313" key="1">
    <source>
        <dbReference type="EMBL" id="BCZ85121.1"/>
    </source>
</evidence>
<dbReference type="Proteomes" id="UP001319874">
    <property type="component" value="Chromosome 4"/>
</dbReference>
<protein>
    <recommendedName>
        <fullName evidence="3">Transposase</fullName>
    </recommendedName>
</protein>
<evidence type="ECO:0008006" key="3">
    <source>
        <dbReference type="Google" id="ProtNLM"/>
    </source>
</evidence>
<dbReference type="EMBL" id="AP024958">
    <property type="protein sequence ID" value="BCZ85121.1"/>
    <property type="molecule type" value="Genomic_DNA"/>
</dbReference>